<keyword evidence="1" id="KW-0479">Metal-binding</keyword>
<dbReference type="OrthoDB" id="10263353at2759"/>
<evidence type="ECO:0000313" key="7">
    <source>
        <dbReference type="EMBL" id="OII78192.1"/>
    </source>
</evidence>
<dbReference type="PROSITE" id="PS50235">
    <property type="entry name" value="USP_3"/>
    <property type="match status" value="1"/>
</dbReference>
<organism evidence="7 8">
    <name type="scientific">Cryptosporidium andersoni</name>
    <dbReference type="NCBI Taxonomy" id="117008"/>
    <lineage>
        <taxon>Eukaryota</taxon>
        <taxon>Sar</taxon>
        <taxon>Alveolata</taxon>
        <taxon>Apicomplexa</taxon>
        <taxon>Conoidasida</taxon>
        <taxon>Coccidia</taxon>
        <taxon>Eucoccidiorida</taxon>
        <taxon>Eimeriorina</taxon>
        <taxon>Cryptosporidiidae</taxon>
        <taxon>Cryptosporidium</taxon>
    </lineage>
</organism>
<name>A0A1J4MVH6_9CRYT</name>
<protein>
    <submittedName>
        <fullName evidence="7">Ubiquitin carboxyl-terminal hydrolase family protein</fullName>
    </submittedName>
</protein>
<dbReference type="GeneID" id="92367705"/>
<dbReference type="GO" id="GO:0008270">
    <property type="term" value="F:zinc ion binding"/>
    <property type="evidence" value="ECO:0007669"/>
    <property type="project" value="UniProtKB-KW"/>
</dbReference>
<evidence type="ECO:0000259" key="6">
    <source>
        <dbReference type="PROSITE" id="PS50271"/>
    </source>
</evidence>
<dbReference type="InterPro" id="IPR028889">
    <property type="entry name" value="USP"/>
</dbReference>
<dbReference type="InterPro" id="IPR013083">
    <property type="entry name" value="Znf_RING/FYVE/PHD"/>
</dbReference>
<dbReference type="SMART" id="SM00290">
    <property type="entry name" value="ZnF_UBP"/>
    <property type="match status" value="1"/>
</dbReference>
<dbReference type="Gene3D" id="3.90.70.10">
    <property type="entry name" value="Cysteine proteinases"/>
    <property type="match status" value="1"/>
</dbReference>
<dbReference type="Pfam" id="PF02148">
    <property type="entry name" value="zf-UBP"/>
    <property type="match status" value="1"/>
</dbReference>
<dbReference type="Pfam" id="PF00443">
    <property type="entry name" value="UCH"/>
    <property type="match status" value="1"/>
</dbReference>
<keyword evidence="8" id="KW-1185">Reference proteome</keyword>
<comment type="caution">
    <text evidence="7">The sequence shown here is derived from an EMBL/GenBank/DDBJ whole genome shotgun (WGS) entry which is preliminary data.</text>
</comment>
<proteinExistence type="predicted"/>
<evidence type="ECO:0000313" key="8">
    <source>
        <dbReference type="Proteomes" id="UP000186804"/>
    </source>
</evidence>
<dbReference type="SUPFAM" id="SSF54001">
    <property type="entry name" value="Cysteine proteinases"/>
    <property type="match status" value="1"/>
</dbReference>
<keyword evidence="2 4" id="KW-0863">Zinc-finger</keyword>
<reference evidence="7 8" key="1">
    <citation type="submission" date="2016-10" db="EMBL/GenBank/DDBJ databases">
        <title>Reductive evolution of mitochondrial metabolism and differential evolution of invasion-related proteins in Cryptosporidium.</title>
        <authorList>
            <person name="Liu S."/>
            <person name="Roellig D.M."/>
            <person name="Guo Y."/>
            <person name="Li N."/>
            <person name="Frace M.A."/>
            <person name="Tang K."/>
            <person name="Zhang L."/>
            <person name="Feng Y."/>
            <person name="Xiao L."/>
        </authorList>
    </citation>
    <scope>NUCLEOTIDE SEQUENCE [LARGE SCALE GENOMIC DNA]</scope>
    <source>
        <strain evidence="7">30847</strain>
    </source>
</reference>
<dbReference type="Gene3D" id="3.30.40.10">
    <property type="entry name" value="Zinc/RING finger domain, C3HC4 (zinc finger)"/>
    <property type="match status" value="1"/>
</dbReference>
<evidence type="ECO:0000256" key="2">
    <source>
        <dbReference type="ARBA" id="ARBA00022771"/>
    </source>
</evidence>
<feature type="domain" description="UBP-type" evidence="6">
    <location>
        <begin position="3"/>
        <end position="100"/>
    </location>
</feature>
<dbReference type="AlphaFoldDB" id="A0A1J4MVH6"/>
<dbReference type="PANTHER" id="PTHR21646:SF16">
    <property type="entry name" value="U4_U6.U5 TRI-SNRNP-ASSOCIATED PROTEIN 2"/>
    <property type="match status" value="1"/>
</dbReference>
<evidence type="ECO:0000256" key="1">
    <source>
        <dbReference type="ARBA" id="ARBA00022723"/>
    </source>
</evidence>
<feature type="domain" description="USP" evidence="5">
    <location>
        <begin position="122"/>
        <end position="466"/>
    </location>
</feature>
<gene>
    <name evidence="7" type="ORF">cand_035210</name>
</gene>
<dbReference type="SUPFAM" id="SSF57850">
    <property type="entry name" value="RING/U-box"/>
    <property type="match status" value="1"/>
</dbReference>
<dbReference type="Proteomes" id="UP000186804">
    <property type="component" value="Unassembled WGS sequence"/>
</dbReference>
<dbReference type="VEuPathDB" id="CryptoDB:cand_035210"/>
<keyword evidence="3" id="KW-0862">Zinc</keyword>
<sequence>MEKKCPFLSTINRGVLDFDHEKLCSVTLRNEHVYCCLVCGTNFQGRGKGSIAYCHALEMSHHMFINLHTSRIYCLPDNYEVKEHSLDDIKQYLQPKFDKKLISILDKNCKTYDGSEYIPGYIGLYNFGKTDALNVVILLLSRIIPLRDFFLYFPIYDSENFQKISKVPVDKLMFSIIEIVCKIFSPYNFKGMASPFVLANTIERKSNSLFPVSTNTEKQSNKTSQDTQFVDPMALLSWIIHYIKKKLSKIKLGYQRCFYQDKMSKSKNIIASCIEGQVLNCTKINGIEPTSLNLSYESMKSVHGSTVNSFISLSLNIPLPSVLNPSLDSRIPQIAIFDLLQNKFLENSSAFQKIWLLPCYLIVHFKRFSMESFGLEKNPTIISFPIKNLDLLPYVHPDNLHANPNTKYDLIANIAHKGDTKSGVFTIQMYHSSRNEWYEIENLKVEQILPQALLLTTSYIQLYKQSDLH</sequence>
<dbReference type="PANTHER" id="PTHR21646">
    <property type="entry name" value="UBIQUITIN CARBOXYL-TERMINAL HYDROLASE"/>
    <property type="match status" value="1"/>
</dbReference>
<evidence type="ECO:0000259" key="5">
    <source>
        <dbReference type="PROSITE" id="PS50235"/>
    </source>
</evidence>
<dbReference type="InterPro" id="IPR001394">
    <property type="entry name" value="Peptidase_C19_UCH"/>
</dbReference>
<dbReference type="InterPro" id="IPR050185">
    <property type="entry name" value="Ub_carboxyl-term_hydrolase"/>
</dbReference>
<dbReference type="EMBL" id="LRBS01000005">
    <property type="protein sequence ID" value="OII78192.1"/>
    <property type="molecule type" value="Genomic_DNA"/>
</dbReference>
<keyword evidence="7" id="KW-0378">Hydrolase</keyword>
<accession>A0A1J4MVH6</accession>
<evidence type="ECO:0000256" key="4">
    <source>
        <dbReference type="PROSITE-ProRule" id="PRU00502"/>
    </source>
</evidence>
<dbReference type="InterPro" id="IPR001607">
    <property type="entry name" value="Znf_UBP"/>
</dbReference>
<dbReference type="RefSeq" id="XP_067070038.1">
    <property type="nucleotide sequence ID" value="XM_067213747.1"/>
</dbReference>
<dbReference type="PROSITE" id="PS50271">
    <property type="entry name" value="ZF_UBP"/>
    <property type="match status" value="1"/>
</dbReference>
<dbReference type="GO" id="GO:0004843">
    <property type="term" value="F:cysteine-type deubiquitinase activity"/>
    <property type="evidence" value="ECO:0007669"/>
    <property type="project" value="InterPro"/>
</dbReference>
<dbReference type="GO" id="GO:0016579">
    <property type="term" value="P:protein deubiquitination"/>
    <property type="evidence" value="ECO:0007669"/>
    <property type="project" value="InterPro"/>
</dbReference>
<dbReference type="InterPro" id="IPR038765">
    <property type="entry name" value="Papain-like_cys_pep_sf"/>
</dbReference>
<evidence type="ECO:0000256" key="3">
    <source>
        <dbReference type="ARBA" id="ARBA00022833"/>
    </source>
</evidence>